<dbReference type="Proteomes" id="UP001596312">
    <property type="component" value="Unassembled WGS sequence"/>
</dbReference>
<dbReference type="AlphaFoldDB" id="A0ABD5V380"/>
<organism evidence="2 3">
    <name type="scientific">Halalkalicoccus tibetensis</name>
    <dbReference type="NCBI Taxonomy" id="175632"/>
    <lineage>
        <taxon>Archaea</taxon>
        <taxon>Methanobacteriati</taxon>
        <taxon>Methanobacteriota</taxon>
        <taxon>Stenosarchaea group</taxon>
        <taxon>Halobacteria</taxon>
        <taxon>Halobacteriales</taxon>
        <taxon>Halococcaceae</taxon>
        <taxon>Halalkalicoccus</taxon>
    </lineage>
</organism>
<feature type="region of interest" description="Disordered" evidence="1">
    <location>
        <begin position="78"/>
        <end position="97"/>
    </location>
</feature>
<accession>A0ABD5V380</accession>
<dbReference type="InterPro" id="IPR043821">
    <property type="entry name" value="DUF5799"/>
</dbReference>
<dbReference type="Pfam" id="PF19113">
    <property type="entry name" value="DUF5799"/>
    <property type="match status" value="1"/>
</dbReference>
<comment type="caution">
    <text evidence="2">The sequence shown here is derived from an EMBL/GenBank/DDBJ whole genome shotgun (WGS) entry which is preliminary data.</text>
</comment>
<evidence type="ECO:0000256" key="1">
    <source>
        <dbReference type="SAM" id="MobiDB-lite"/>
    </source>
</evidence>
<evidence type="ECO:0000313" key="3">
    <source>
        <dbReference type="Proteomes" id="UP001596312"/>
    </source>
</evidence>
<dbReference type="EMBL" id="JBHSXQ010000001">
    <property type="protein sequence ID" value="MFC6904495.1"/>
    <property type="molecule type" value="Genomic_DNA"/>
</dbReference>
<sequence>MSDRQWMDRIVGDRMAVDREFTERVNESRFSSQQWGLIMTATEFEIHGAEEPESAEIVANTEKLPQIMPELEKIDAQVQAAGGAGGSTGSDPSGGILDSIKGALGLGGGGSGASDEDRQAAESLVAEYADRLQERLEEQGKWESTCRTATD</sequence>
<proteinExistence type="predicted"/>
<protein>
    <submittedName>
        <fullName evidence="2">DUF5799 family protein</fullName>
    </submittedName>
</protein>
<evidence type="ECO:0000313" key="2">
    <source>
        <dbReference type="EMBL" id="MFC6904495.1"/>
    </source>
</evidence>
<gene>
    <name evidence="2" type="ORF">ACFQGH_04710</name>
</gene>
<keyword evidence="3" id="KW-1185">Reference proteome</keyword>
<dbReference type="RefSeq" id="WP_340603000.1">
    <property type="nucleotide sequence ID" value="NZ_JBBMXV010000001.1"/>
</dbReference>
<name>A0ABD5V380_9EURY</name>
<reference evidence="2 3" key="1">
    <citation type="journal article" date="2019" name="Int. J. Syst. Evol. Microbiol.">
        <title>The Global Catalogue of Microorganisms (GCM) 10K type strain sequencing project: providing services to taxonomists for standard genome sequencing and annotation.</title>
        <authorList>
            <consortium name="The Broad Institute Genomics Platform"/>
            <consortium name="The Broad Institute Genome Sequencing Center for Infectious Disease"/>
            <person name="Wu L."/>
            <person name="Ma J."/>
        </authorList>
    </citation>
    <scope>NUCLEOTIDE SEQUENCE [LARGE SCALE GENOMIC DNA]</scope>
    <source>
        <strain evidence="2 3">CGMCC 1.3240</strain>
    </source>
</reference>